<evidence type="ECO:0000259" key="1">
    <source>
        <dbReference type="Pfam" id="PF09851"/>
    </source>
</evidence>
<dbReference type="EMBL" id="JAHBOH010000002">
    <property type="protein sequence ID" value="MBT0995535.1"/>
    <property type="molecule type" value="Genomic_DNA"/>
</dbReference>
<comment type="caution">
    <text evidence="3">The sequence shown here is derived from an EMBL/GenBank/DDBJ whole genome shotgun (WGS) entry which is preliminary data.</text>
</comment>
<organism evidence="3 4">
    <name type="scientific">Cellulomonas fulva</name>
    <dbReference type="NCBI Taxonomy" id="2835530"/>
    <lineage>
        <taxon>Bacteria</taxon>
        <taxon>Bacillati</taxon>
        <taxon>Actinomycetota</taxon>
        <taxon>Actinomycetes</taxon>
        <taxon>Micrococcales</taxon>
        <taxon>Cellulomonadaceae</taxon>
        <taxon>Cellulomonas</taxon>
    </lineage>
</organism>
<reference evidence="3 4" key="1">
    <citation type="submission" date="2021-05" db="EMBL/GenBank/DDBJ databases">
        <title>Description of Cellulomonas sp. DKR-3 sp. nov.</title>
        <authorList>
            <person name="Dahal R.H."/>
            <person name="Chaudhary D.K."/>
        </authorList>
    </citation>
    <scope>NUCLEOTIDE SEQUENCE [LARGE SCALE GENOMIC DNA]</scope>
    <source>
        <strain evidence="3 4">DKR-3</strain>
    </source>
</reference>
<dbReference type="InterPro" id="IPR039519">
    <property type="entry name" value="YokE-like_PH"/>
</dbReference>
<dbReference type="Pfam" id="PF09851">
    <property type="entry name" value="SHOCT"/>
    <property type="match status" value="1"/>
</dbReference>
<keyword evidence="4" id="KW-1185">Reference proteome</keyword>
<evidence type="ECO:0000313" key="3">
    <source>
        <dbReference type="EMBL" id="MBT0995535.1"/>
    </source>
</evidence>
<evidence type="ECO:0000313" key="4">
    <source>
        <dbReference type="Proteomes" id="UP000722125"/>
    </source>
</evidence>
<dbReference type="Proteomes" id="UP000722125">
    <property type="component" value="Unassembled WGS sequence"/>
</dbReference>
<evidence type="ECO:0000259" key="2">
    <source>
        <dbReference type="Pfam" id="PF14470"/>
    </source>
</evidence>
<name>A0ABS5U2B5_9CELL</name>
<sequence length="166" mass="18563">MAKIEKLLEQATDHLEAGEEVIAAVQGTYETKKMGNDWTRAGILIATQKRIVFYAKKMGGYDLESFPYDKVSSYEQSKSMMGHSVTFFASGNKVAMKWISDQAALQVFSDLVRDKIHGGSATLDITSTNIHDDVMRQIRKLAELHQAGILTDEEFTSKKAELLSRL</sequence>
<dbReference type="RefSeq" id="WP_214352563.1">
    <property type="nucleotide sequence ID" value="NZ_JAHBOH010000002.1"/>
</dbReference>
<feature type="domain" description="SHOCT" evidence="1">
    <location>
        <begin position="137"/>
        <end position="163"/>
    </location>
</feature>
<accession>A0ABS5U2B5</accession>
<gene>
    <name evidence="3" type="ORF">KIN34_14720</name>
</gene>
<dbReference type="InterPro" id="IPR018649">
    <property type="entry name" value="SHOCT"/>
</dbReference>
<dbReference type="Pfam" id="PF14470">
    <property type="entry name" value="bPH_3"/>
    <property type="match status" value="1"/>
</dbReference>
<feature type="domain" description="YokE-like PH" evidence="2">
    <location>
        <begin position="15"/>
        <end position="113"/>
    </location>
</feature>
<protein>
    <submittedName>
        <fullName evidence="3">PH domain-containing protein</fullName>
    </submittedName>
</protein>
<proteinExistence type="predicted"/>